<keyword evidence="4 7" id="KW-0238">DNA-binding</keyword>
<protein>
    <submittedName>
        <fullName evidence="10">DNA-binding response regulator</fullName>
    </submittedName>
</protein>
<evidence type="ECO:0000256" key="5">
    <source>
        <dbReference type="ARBA" id="ARBA00023163"/>
    </source>
</evidence>
<dbReference type="GO" id="GO:0000976">
    <property type="term" value="F:transcription cis-regulatory region binding"/>
    <property type="evidence" value="ECO:0007669"/>
    <property type="project" value="TreeGrafter"/>
</dbReference>
<proteinExistence type="predicted"/>
<keyword evidence="1 6" id="KW-0597">Phosphoprotein</keyword>
<keyword evidence="3" id="KW-0805">Transcription regulation</keyword>
<keyword evidence="2" id="KW-0902">Two-component regulatory system</keyword>
<dbReference type="InterPro" id="IPR001789">
    <property type="entry name" value="Sig_transdc_resp-reg_receiver"/>
</dbReference>
<gene>
    <name evidence="10" type="ORF">B9G79_09600</name>
</gene>
<dbReference type="InterPro" id="IPR011006">
    <property type="entry name" value="CheY-like_superfamily"/>
</dbReference>
<dbReference type="Gene3D" id="6.10.250.690">
    <property type="match status" value="1"/>
</dbReference>
<dbReference type="PROSITE" id="PS51755">
    <property type="entry name" value="OMPR_PHOB"/>
    <property type="match status" value="1"/>
</dbReference>
<organism evidence="10 11">
    <name type="scientific">Bdellovibrio bacteriovorus</name>
    <dbReference type="NCBI Taxonomy" id="959"/>
    <lineage>
        <taxon>Bacteria</taxon>
        <taxon>Pseudomonadati</taxon>
        <taxon>Bdellovibrionota</taxon>
        <taxon>Bdellovibrionia</taxon>
        <taxon>Bdellovibrionales</taxon>
        <taxon>Pseudobdellovibrionaceae</taxon>
        <taxon>Bdellovibrio</taxon>
    </lineage>
</organism>
<dbReference type="InterPro" id="IPR039420">
    <property type="entry name" value="WalR-like"/>
</dbReference>
<sequence length="241" mass="27474">MKCLLIEDDQEIASHIIESLVSICYDVKYVADGDKGLQAALVDRYDIIILDMLMPGMKGSDLIQALRKNNISTPVLVVSALSATSDRVEGLSRGADDYLPKPFSILELQIRVRNLVKRSSQAEEIEIRCQGLHLNRIRREVSREGKIIDLQDREYRMVELLMSHPDKIVNKQLILSHIWGYHFDPHTNIVDVLMCRVRAKIDKGFNQRMIYTVRGVGYTLRTSSRLSNVSSSDGRFSSSYF</sequence>
<dbReference type="GO" id="GO:0000156">
    <property type="term" value="F:phosphorelay response regulator activity"/>
    <property type="evidence" value="ECO:0007669"/>
    <property type="project" value="TreeGrafter"/>
</dbReference>
<dbReference type="GO" id="GO:0005829">
    <property type="term" value="C:cytosol"/>
    <property type="evidence" value="ECO:0007669"/>
    <property type="project" value="TreeGrafter"/>
</dbReference>
<accession>A0A1Z3N8K1</accession>
<evidence type="ECO:0000259" key="8">
    <source>
        <dbReference type="PROSITE" id="PS50110"/>
    </source>
</evidence>
<dbReference type="Proteomes" id="UP000197003">
    <property type="component" value="Chromosome"/>
</dbReference>
<dbReference type="RefSeq" id="WP_088565320.1">
    <property type="nucleotide sequence ID" value="NZ_CP020946.1"/>
</dbReference>
<evidence type="ECO:0000256" key="4">
    <source>
        <dbReference type="ARBA" id="ARBA00023125"/>
    </source>
</evidence>
<feature type="domain" description="OmpR/PhoB-type" evidence="9">
    <location>
        <begin position="124"/>
        <end position="222"/>
    </location>
</feature>
<reference evidence="10 11" key="1">
    <citation type="submission" date="2017-04" db="EMBL/GenBank/DDBJ databases">
        <title>Whole genome sequence of Bdellovibrio bacteriovorus strain SSB218315.</title>
        <authorList>
            <person name="Oyedara O."/>
            <person name="Rodriguez-Perez M.A."/>
        </authorList>
    </citation>
    <scope>NUCLEOTIDE SEQUENCE [LARGE SCALE GENOMIC DNA]</scope>
    <source>
        <strain evidence="10 11">SSB218315</strain>
    </source>
</reference>
<dbReference type="Gene3D" id="3.40.50.2300">
    <property type="match status" value="1"/>
</dbReference>
<dbReference type="PANTHER" id="PTHR48111">
    <property type="entry name" value="REGULATOR OF RPOS"/>
    <property type="match status" value="1"/>
</dbReference>
<evidence type="ECO:0000256" key="6">
    <source>
        <dbReference type="PROSITE-ProRule" id="PRU00169"/>
    </source>
</evidence>
<evidence type="ECO:0000256" key="2">
    <source>
        <dbReference type="ARBA" id="ARBA00023012"/>
    </source>
</evidence>
<dbReference type="GO" id="GO:0006355">
    <property type="term" value="P:regulation of DNA-templated transcription"/>
    <property type="evidence" value="ECO:0007669"/>
    <property type="project" value="InterPro"/>
</dbReference>
<dbReference type="GO" id="GO:0032993">
    <property type="term" value="C:protein-DNA complex"/>
    <property type="evidence" value="ECO:0007669"/>
    <property type="project" value="TreeGrafter"/>
</dbReference>
<dbReference type="CDD" id="cd00383">
    <property type="entry name" value="trans_reg_C"/>
    <property type="match status" value="1"/>
</dbReference>
<dbReference type="PANTHER" id="PTHR48111:SF76">
    <property type="entry name" value="TWO-COMPONENT RESPONSE REGULATOR"/>
    <property type="match status" value="1"/>
</dbReference>
<feature type="DNA-binding region" description="OmpR/PhoB-type" evidence="7">
    <location>
        <begin position="124"/>
        <end position="222"/>
    </location>
</feature>
<evidence type="ECO:0000256" key="3">
    <source>
        <dbReference type="ARBA" id="ARBA00023015"/>
    </source>
</evidence>
<evidence type="ECO:0000259" key="9">
    <source>
        <dbReference type="PROSITE" id="PS51755"/>
    </source>
</evidence>
<feature type="modified residue" description="4-aspartylphosphate" evidence="6">
    <location>
        <position position="51"/>
    </location>
</feature>
<dbReference type="Pfam" id="PF00072">
    <property type="entry name" value="Response_reg"/>
    <property type="match status" value="1"/>
</dbReference>
<dbReference type="OrthoDB" id="9802426at2"/>
<feature type="domain" description="Response regulatory" evidence="8">
    <location>
        <begin position="2"/>
        <end position="116"/>
    </location>
</feature>
<dbReference type="SMART" id="SM00862">
    <property type="entry name" value="Trans_reg_C"/>
    <property type="match status" value="1"/>
</dbReference>
<evidence type="ECO:0000313" key="10">
    <source>
        <dbReference type="EMBL" id="ASD63810.1"/>
    </source>
</evidence>
<name>A0A1Z3N8K1_BDEBC</name>
<evidence type="ECO:0000256" key="7">
    <source>
        <dbReference type="PROSITE-ProRule" id="PRU01091"/>
    </source>
</evidence>
<dbReference type="InterPro" id="IPR036388">
    <property type="entry name" value="WH-like_DNA-bd_sf"/>
</dbReference>
<dbReference type="InterPro" id="IPR001867">
    <property type="entry name" value="OmpR/PhoB-type_DNA-bd"/>
</dbReference>
<dbReference type="SUPFAM" id="SSF52172">
    <property type="entry name" value="CheY-like"/>
    <property type="match status" value="1"/>
</dbReference>
<keyword evidence="5" id="KW-0804">Transcription</keyword>
<dbReference type="Pfam" id="PF00486">
    <property type="entry name" value="Trans_reg_C"/>
    <property type="match status" value="1"/>
</dbReference>
<evidence type="ECO:0000256" key="1">
    <source>
        <dbReference type="ARBA" id="ARBA00022553"/>
    </source>
</evidence>
<dbReference type="PROSITE" id="PS50110">
    <property type="entry name" value="RESPONSE_REGULATORY"/>
    <property type="match status" value="1"/>
</dbReference>
<dbReference type="SMART" id="SM00448">
    <property type="entry name" value="REC"/>
    <property type="match status" value="1"/>
</dbReference>
<dbReference type="Gene3D" id="1.10.10.10">
    <property type="entry name" value="Winged helix-like DNA-binding domain superfamily/Winged helix DNA-binding domain"/>
    <property type="match status" value="1"/>
</dbReference>
<dbReference type="FunFam" id="1.10.10.10:FF:000005">
    <property type="entry name" value="Two-component system response regulator"/>
    <property type="match status" value="1"/>
</dbReference>
<dbReference type="EMBL" id="CP020946">
    <property type="protein sequence ID" value="ASD63810.1"/>
    <property type="molecule type" value="Genomic_DNA"/>
</dbReference>
<dbReference type="AlphaFoldDB" id="A0A1Z3N8K1"/>
<evidence type="ECO:0000313" key="11">
    <source>
        <dbReference type="Proteomes" id="UP000197003"/>
    </source>
</evidence>